<accession>A0ABS2PFH8</accession>
<dbReference type="Proteomes" id="UP000741863">
    <property type="component" value="Unassembled WGS sequence"/>
</dbReference>
<protein>
    <submittedName>
        <fullName evidence="1">Uncharacterized protein</fullName>
    </submittedName>
</protein>
<organism evidence="1 2">
    <name type="scientific">Geomicrobium sediminis</name>
    <dbReference type="NCBI Taxonomy" id="1347788"/>
    <lineage>
        <taxon>Bacteria</taxon>
        <taxon>Bacillati</taxon>
        <taxon>Bacillota</taxon>
        <taxon>Bacilli</taxon>
        <taxon>Bacillales</taxon>
        <taxon>Geomicrobium</taxon>
    </lineage>
</organism>
<dbReference type="RefSeq" id="WP_204698534.1">
    <property type="nucleotide sequence ID" value="NZ_JAFBEC010000008.1"/>
</dbReference>
<sequence>MFWSGQYIFKLNDEEVVRNDIHNEGLNLLRDLLAGIPREAKIKSIAFGDNDSPIDISDTSLKNERFRKDFESLERTAIGTLEYKTFISDEEATFHIREAAVFCEDGTMISRILYDLDKSDNAHPFSFEVVRRDIIARGG</sequence>
<evidence type="ECO:0000313" key="1">
    <source>
        <dbReference type="EMBL" id="MBM7633820.1"/>
    </source>
</evidence>
<comment type="caution">
    <text evidence="1">The sequence shown here is derived from an EMBL/GenBank/DDBJ whole genome shotgun (WGS) entry which is preliminary data.</text>
</comment>
<keyword evidence="2" id="KW-1185">Reference proteome</keyword>
<proteinExistence type="predicted"/>
<reference evidence="1 2" key="1">
    <citation type="submission" date="2021-01" db="EMBL/GenBank/DDBJ databases">
        <title>Genomic Encyclopedia of Type Strains, Phase IV (KMG-IV): sequencing the most valuable type-strain genomes for metagenomic binning, comparative biology and taxonomic classification.</title>
        <authorList>
            <person name="Goeker M."/>
        </authorList>
    </citation>
    <scope>NUCLEOTIDE SEQUENCE [LARGE SCALE GENOMIC DNA]</scope>
    <source>
        <strain evidence="1 2">DSM 25540</strain>
    </source>
</reference>
<gene>
    <name evidence="1" type="ORF">JOD17_002916</name>
</gene>
<dbReference type="EMBL" id="JAFBEC010000008">
    <property type="protein sequence ID" value="MBM7633820.1"/>
    <property type="molecule type" value="Genomic_DNA"/>
</dbReference>
<evidence type="ECO:0000313" key="2">
    <source>
        <dbReference type="Proteomes" id="UP000741863"/>
    </source>
</evidence>
<name>A0ABS2PFH8_9BACL</name>